<name>A0AAD9NRI9_RIDPI</name>
<gene>
    <name evidence="1" type="ORF">NP493_569g01087</name>
</gene>
<comment type="caution">
    <text evidence="1">The sequence shown here is derived from an EMBL/GenBank/DDBJ whole genome shotgun (WGS) entry which is preliminary data.</text>
</comment>
<proteinExistence type="predicted"/>
<protein>
    <submittedName>
        <fullName evidence="1">Uncharacterized protein</fullName>
    </submittedName>
</protein>
<accession>A0AAD9NRI9</accession>
<dbReference type="Proteomes" id="UP001209878">
    <property type="component" value="Unassembled WGS sequence"/>
</dbReference>
<dbReference type="AlphaFoldDB" id="A0AAD9NRI9"/>
<keyword evidence="2" id="KW-1185">Reference proteome</keyword>
<dbReference type="EMBL" id="JAODUO010000570">
    <property type="protein sequence ID" value="KAK2177941.1"/>
    <property type="molecule type" value="Genomic_DNA"/>
</dbReference>
<reference evidence="1" key="1">
    <citation type="journal article" date="2023" name="Mol. Biol. Evol.">
        <title>Third-Generation Sequencing Reveals the Adaptive Role of the Epigenome in Three Deep-Sea Polychaetes.</title>
        <authorList>
            <person name="Perez M."/>
            <person name="Aroh O."/>
            <person name="Sun Y."/>
            <person name="Lan Y."/>
            <person name="Juniper S.K."/>
            <person name="Young C.R."/>
            <person name="Angers B."/>
            <person name="Qian P.Y."/>
        </authorList>
    </citation>
    <scope>NUCLEOTIDE SEQUENCE</scope>
    <source>
        <strain evidence="1">R07B-5</strain>
    </source>
</reference>
<evidence type="ECO:0000313" key="1">
    <source>
        <dbReference type="EMBL" id="KAK2177941.1"/>
    </source>
</evidence>
<organism evidence="1 2">
    <name type="scientific">Ridgeia piscesae</name>
    <name type="common">Tubeworm</name>
    <dbReference type="NCBI Taxonomy" id="27915"/>
    <lineage>
        <taxon>Eukaryota</taxon>
        <taxon>Metazoa</taxon>
        <taxon>Spiralia</taxon>
        <taxon>Lophotrochozoa</taxon>
        <taxon>Annelida</taxon>
        <taxon>Polychaeta</taxon>
        <taxon>Sedentaria</taxon>
        <taxon>Canalipalpata</taxon>
        <taxon>Sabellida</taxon>
        <taxon>Siboglinidae</taxon>
        <taxon>Ridgeia</taxon>
    </lineage>
</organism>
<evidence type="ECO:0000313" key="2">
    <source>
        <dbReference type="Proteomes" id="UP001209878"/>
    </source>
</evidence>
<sequence length="162" mass="18244">MSCLSVILPQALCHLKEGSLSVDMSQLSSLLAGLRFTSLDLHSMQLTMQHMSLKSPYEEFQHLCRCILQLNCSDLSIPSVPLHWTPTRSEERELHYLYARLRGNCILDVPADINDLCVQMRTLGPHAGMQYGHHGGEREGIQGELADTDYCQEQFDQLNLGT</sequence>